<dbReference type="Gene3D" id="1.10.10.60">
    <property type="entry name" value="Homeodomain-like"/>
    <property type="match status" value="2"/>
</dbReference>
<dbReference type="PANTHER" id="PTHR43280">
    <property type="entry name" value="ARAC-FAMILY TRANSCRIPTIONAL REGULATOR"/>
    <property type="match status" value="1"/>
</dbReference>
<keyword evidence="6" id="KW-1185">Reference proteome</keyword>
<evidence type="ECO:0000313" key="6">
    <source>
        <dbReference type="Proteomes" id="UP001355653"/>
    </source>
</evidence>
<evidence type="ECO:0000256" key="3">
    <source>
        <dbReference type="ARBA" id="ARBA00023163"/>
    </source>
</evidence>
<keyword evidence="3" id="KW-0804">Transcription</keyword>
<dbReference type="InterPro" id="IPR020449">
    <property type="entry name" value="Tscrpt_reg_AraC-type_HTH"/>
</dbReference>
<comment type="caution">
    <text evidence="5">The sequence shown here is derived from an EMBL/GenBank/DDBJ whole genome shotgun (WGS) entry which is preliminary data.</text>
</comment>
<evidence type="ECO:0000259" key="4">
    <source>
        <dbReference type="PROSITE" id="PS01124"/>
    </source>
</evidence>
<evidence type="ECO:0000256" key="2">
    <source>
        <dbReference type="ARBA" id="ARBA00023125"/>
    </source>
</evidence>
<evidence type="ECO:0000313" key="5">
    <source>
        <dbReference type="EMBL" id="MEB4795288.1"/>
    </source>
</evidence>
<dbReference type="SMART" id="SM00342">
    <property type="entry name" value="HTH_ARAC"/>
    <property type="match status" value="1"/>
</dbReference>
<evidence type="ECO:0000256" key="1">
    <source>
        <dbReference type="ARBA" id="ARBA00023015"/>
    </source>
</evidence>
<dbReference type="PANTHER" id="PTHR43280:SF2">
    <property type="entry name" value="HTH-TYPE TRANSCRIPTIONAL REGULATOR EXSA"/>
    <property type="match status" value="1"/>
</dbReference>
<keyword evidence="2" id="KW-0238">DNA-binding</keyword>
<dbReference type="EMBL" id="JAROBY010000025">
    <property type="protein sequence ID" value="MEB4795288.1"/>
    <property type="molecule type" value="Genomic_DNA"/>
</dbReference>
<dbReference type="PRINTS" id="PR00032">
    <property type="entry name" value="HTHARAC"/>
</dbReference>
<reference evidence="5 6" key="1">
    <citation type="submission" date="2023-03" db="EMBL/GenBank/DDBJ databases">
        <title>Bacillus Genome Sequencing.</title>
        <authorList>
            <person name="Dunlap C."/>
        </authorList>
    </citation>
    <scope>NUCLEOTIDE SEQUENCE [LARGE SCALE GENOMIC DNA]</scope>
    <source>
        <strain evidence="5 6">NRS-1351</strain>
    </source>
</reference>
<dbReference type="InterPro" id="IPR018060">
    <property type="entry name" value="HTH_AraC"/>
</dbReference>
<dbReference type="PROSITE" id="PS01124">
    <property type="entry name" value="HTH_ARAC_FAMILY_2"/>
    <property type="match status" value="1"/>
</dbReference>
<protein>
    <submittedName>
        <fullName evidence="5">AraC family transcriptional regulator</fullName>
    </submittedName>
</protein>
<feature type="domain" description="HTH araC/xylS-type" evidence="4">
    <location>
        <begin position="49"/>
        <end position="148"/>
    </location>
</feature>
<dbReference type="Pfam" id="PF12833">
    <property type="entry name" value="HTH_18"/>
    <property type="match status" value="1"/>
</dbReference>
<gene>
    <name evidence="5" type="ORF">P5G65_15390</name>
</gene>
<dbReference type="Proteomes" id="UP001355653">
    <property type="component" value="Unassembled WGS sequence"/>
</dbReference>
<accession>A0ABU6DEB6</accession>
<organism evidence="5 6">
    <name type="scientific">Paenibacillus chondroitinus</name>
    <dbReference type="NCBI Taxonomy" id="59842"/>
    <lineage>
        <taxon>Bacteria</taxon>
        <taxon>Bacillati</taxon>
        <taxon>Bacillota</taxon>
        <taxon>Bacilli</taxon>
        <taxon>Bacillales</taxon>
        <taxon>Paenibacillaceae</taxon>
        <taxon>Paenibacillus</taxon>
    </lineage>
</organism>
<name>A0ABU6DEB6_9BACL</name>
<keyword evidence="1" id="KW-0805">Transcription regulation</keyword>
<dbReference type="RefSeq" id="WP_164819648.1">
    <property type="nucleotide sequence ID" value="NZ_JAROBY010000025.1"/>
</dbReference>
<proteinExistence type="predicted"/>
<dbReference type="InterPro" id="IPR009057">
    <property type="entry name" value="Homeodomain-like_sf"/>
</dbReference>
<sequence length="154" mass="18176">MNFPEVDKQNIQNTIVTINELKLYNNSYISSLIQAIRENRNFSAHYNIKRAMSYIENNFKNNELSLQIVADHVNLSVGYLSHIFKQSVGISFSHYLIQYRMEIAKQLLSNPEYKAYEIPELVGYTDYPHFTKSFKKVYGLTPREYRNFLGFEKN</sequence>
<dbReference type="SUPFAM" id="SSF46689">
    <property type="entry name" value="Homeodomain-like"/>
    <property type="match status" value="2"/>
</dbReference>